<feature type="region of interest" description="Disordered" evidence="1">
    <location>
        <begin position="218"/>
        <end position="252"/>
    </location>
</feature>
<keyword evidence="3" id="KW-1185">Reference proteome</keyword>
<feature type="compositionally biased region" description="Basic and acidic residues" evidence="1">
    <location>
        <begin position="154"/>
        <end position="164"/>
    </location>
</feature>
<dbReference type="Proteomes" id="UP001358417">
    <property type="component" value="Unassembled WGS sequence"/>
</dbReference>
<feature type="compositionally biased region" description="Polar residues" evidence="1">
    <location>
        <begin position="93"/>
        <end position="107"/>
    </location>
</feature>
<feature type="compositionally biased region" description="Basic and acidic residues" evidence="1">
    <location>
        <begin position="227"/>
        <end position="252"/>
    </location>
</feature>
<feature type="region of interest" description="Disordered" evidence="1">
    <location>
        <begin position="273"/>
        <end position="303"/>
    </location>
</feature>
<gene>
    <name evidence="2" type="ORF">LTR84_005446</name>
</gene>
<organism evidence="2 3">
    <name type="scientific">Exophiala bonariae</name>
    <dbReference type="NCBI Taxonomy" id="1690606"/>
    <lineage>
        <taxon>Eukaryota</taxon>
        <taxon>Fungi</taxon>
        <taxon>Dikarya</taxon>
        <taxon>Ascomycota</taxon>
        <taxon>Pezizomycotina</taxon>
        <taxon>Eurotiomycetes</taxon>
        <taxon>Chaetothyriomycetidae</taxon>
        <taxon>Chaetothyriales</taxon>
        <taxon>Herpotrichiellaceae</taxon>
        <taxon>Exophiala</taxon>
    </lineage>
</organism>
<name>A0AAV9N411_9EURO</name>
<sequence length="334" mass="38698">MNFEIAGCGPAHQSGVVCQYPDTRTRVVSEPGCQYCQEQRPGPAPTFNQMPPSCAVRNHNGLYPGPLYQTVAHAYLPAAQQRNIPYGRSYHQEYQPQGNLRSTSQPNRLLVNPPEDYRLPGLGQYEHSAHWDVPSNRPQSQAPYPQVQPYEGGYTRRPEHKYHDLSGPSTYRARRTYTDEEEQEKLAAAEEANLQRALQESRREHELNKVKRACSGQGRRISALEDQMDRDRERAQHDREERGGPQYKREEEQYRADLEQYLAEKAAWEASEREARPAGEYLENPRGLSTGEKPSFMPSPGRKEKEVWIRDVRKVDGKLVEYRRKLKSWEYELR</sequence>
<dbReference type="RefSeq" id="XP_064704229.1">
    <property type="nucleotide sequence ID" value="XM_064849015.1"/>
</dbReference>
<comment type="caution">
    <text evidence="2">The sequence shown here is derived from an EMBL/GenBank/DDBJ whole genome shotgun (WGS) entry which is preliminary data.</text>
</comment>
<protein>
    <submittedName>
        <fullName evidence="2">Uncharacterized protein</fullName>
    </submittedName>
</protein>
<dbReference type="PROSITE" id="PS50330">
    <property type="entry name" value="UIM"/>
    <property type="match status" value="1"/>
</dbReference>
<dbReference type="InterPro" id="IPR003903">
    <property type="entry name" value="UIM_dom"/>
</dbReference>
<dbReference type="AlphaFoldDB" id="A0AAV9N411"/>
<evidence type="ECO:0000313" key="3">
    <source>
        <dbReference type="Proteomes" id="UP001358417"/>
    </source>
</evidence>
<evidence type="ECO:0000313" key="2">
    <source>
        <dbReference type="EMBL" id="KAK5049024.1"/>
    </source>
</evidence>
<dbReference type="EMBL" id="JAVRRD010000020">
    <property type="protein sequence ID" value="KAK5049024.1"/>
    <property type="molecule type" value="Genomic_DNA"/>
</dbReference>
<proteinExistence type="predicted"/>
<reference evidence="2 3" key="1">
    <citation type="submission" date="2023-08" db="EMBL/GenBank/DDBJ databases">
        <title>Black Yeasts Isolated from many extreme environments.</title>
        <authorList>
            <person name="Coleine C."/>
            <person name="Stajich J.E."/>
            <person name="Selbmann L."/>
        </authorList>
    </citation>
    <scope>NUCLEOTIDE SEQUENCE [LARGE SCALE GENOMIC DNA]</scope>
    <source>
        <strain evidence="2 3">CCFEE 5792</strain>
    </source>
</reference>
<accession>A0AAV9N411</accession>
<evidence type="ECO:0000256" key="1">
    <source>
        <dbReference type="SAM" id="MobiDB-lite"/>
    </source>
</evidence>
<dbReference type="GeneID" id="89973623"/>
<feature type="region of interest" description="Disordered" evidence="1">
    <location>
        <begin position="93"/>
        <end position="184"/>
    </location>
</feature>